<evidence type="ECO:0000256" key="5">
    <source>
        <dbReference type="SAM" id="Coils"/>
    </source>
</evidence>
<keyword evidence="2 4" id="KW-0863">Zinc-finger</keyword>
<proteinExistence type="predicted"/>
<feature type="domain" description="UBP-type" evidence="8">
    <location>
        <begin position="311"/>
        <end position="413"/>
    </location>
</feature>
<accession>A0ABR4NGB2</accession>
<keyword evidence="1" id="KW-0479">Metal-binding</keyword>
<evidence type="ECO:0000256" key="2">
    <source>
        <dbReference type="ARBA" id="ARBA00022771"/>
    </source>
</evidence>
<sequence length="688" mass="74343">MSSSSAGSRRDWRIGPVAVAWYDFACDPADADAAAGGPPLGVVRLFRDRADVRDLLAQADPGRLGPAPHAAHAAPPDDPDLPALLRVLGATVAVLAVPPHVTPQEFLRLMGSARRSLSHLRIVRDSVPNRLIMLIRFRSARAAYAFYSDFSGRPFNSFEPEVCHVVFVKTVEFAAASDPSASPPPAPGSPPAQEPPADDSPLDPLFPDRRPGVHAVVPEAAEPSQNDECDNKDHNGNDDRPAHIPDAAADSDTDMPLVQLADRDAEKHHDQVELPTCPVCLDRMDATASGLLTVVCHHTFHCDCIMKWGDSTCPVCRYSSAKDADAVDADGSSRNVCSECGSTDNLWICLICGNIGCGRYFQGHAFKHFKDTDHVYSLELETQRVWDYAGDGYVHRLIQNKADGKLVELPPSQPLHQPLGFAAHPMSRFAAADAAAATTASATALAGGAPGGTKGLPFGTPDGSPLPLSRGAASGASSGRVLGLDSLDPQLGITVQDAVVAEKVDALGLEYSRMLQSQLESQRTWYERQISKVEVLCAEHISTLDTTLSTLERQYHHAAQERDHLALLLDKQKKETHGLERRLEKVMDRLGALERDIREERAINAGLLENLNDQRRAAELKDAALREKDTAIADLQDQLRDIMFYLETQNKVEASGDLAEELRGATVVGVSPAAPAPGPSGRRNRKKK</sequence>
<dbReference type="Pfam" id="PF02148">
    <property type="entry name" value="zf-UBP"/>
    <property type="match status" value="1"/>
</dbReference>
<evidence type="ECO:0000259" key="8">
    <source>
        <dbReference type="PROSITE" id="PS50271"/>
    </source>
</evidence>
<evidence type="ECO:0000256" key="1">
    <source>
        <dbReference type="ARBA" id="ARBA00022723"/>
    </source>
</evidence>
<dbReference type="CDD" id="cd16457">
    <property type="entry name" value="RING-H2_BRAP2"/>
    <property type="match status" value="1"/>
</dbReference>
<dbReference type="PANTHER" id="PTHR24007">
    <property type="entry name" value="BRCA1-ASSOCIATED PROTEIN"/>
    <property type="match status" value="1"/>
</dbReference>
<dbReference type="EMBL" id="JADGIZ020000006">
    <property type="protein sequence ID" value="KAL2918510.1"/>
    <property type="molecule type" value="Genomic_DNA"/>
</dbReference>
<evidence type="ECO:0000256" key="6">
    <source>
        <dbReference type="SAM" id="MobiDB-lite"/>
    </source>
</evidence>
<dbReference type="InterPro" id="IPR001607">
    <property type="entry name" value="Znf_UBP"/>
</dbReference>
<evidence type="ECO:0000256" key="3">
    <source>
        <dbReference type="ARBA" id="ARBA00022833"/>
    </source>
</evidence>
<dbReference type="InterPro" id="IPR011422">
    <property type="entry name" value="BRAP2/ETP1_RRM"/>
</dbReference>
<dbReference type="InterPro" id="IPR047243">
    <property type="entry name" value="RING-H2_BRAP2"/>
</dbReference>
<dbReference type="PANTHER" id="PTHR24007:SF7">
    <property type="entry name" value="BRCA1-ASSOCIATED PROTEIN"/>
    <property type="match status" value="1"/>
</dbReference>
<protein>
    <recommendedName>
        <fullName evidence="11">BRCA1-associated protein</fullName>
    </recommendedName>
</protein>
<keyword evidence="3" id="KW-0862">Zinc</keyword>
<name>A0ABR4NGB2_9FUNG</name>
<dbReference type="Proteomes" id="UP001527925">
    <property type="component" value="Unassembled WGS sequence"/>
</dbReference>
<evidence type="ECO:0000256" key="4">
    <source>
        <dbReference type="PROSITE-ProRule" id="PRU00502"/>
    </source>
</evidence>
<evidence type="ECO:0000313" key="9">
    <source>
        <dbReference type="EMBL" id="KAL2918510.1"/>
    </source>
</evidence>
<gene>
    <name evidence="9" type="ORF">HK105_201911</name>
</gene>
<feature type="compositionally biased region" description="Basic and acidic residues" evidence="6">
    <location>
        <begin position="229"/>
        <end position="243"/>
    </location>
</feature>
<evidence type="ECO:0000313" key="10">
    <source>
        <dbReference type="Proteomes" id="UP001527925"/>
    </source>
</evidence>
<feature type="region of interest" description="Disordered" evidence="6">
    <location>
        <begin position="669"/>
        <end position="688"/>
    </location>
</feature>
<dbReference type="SMART" id="SM00184">
    <property type="entry name" value="RING"/>
    <property type="match status" value="1"/>
</dbReference>
<feature type="domain" description="RING-type" evidence="7">
    <location>
        <begin position="277"/>
        <end position="317"/>
    </location>
</feature>
<evidence type="ECO:0008006" key="11">
    <source>
        <dbReference type="Google" id="ProtNLM"/>
    </source>
</evidence>
<dbReference type="PROSITE" id="PS50089">
    <property type="entry name" value="ZF_RING_2"/>
    <property type="match status" value="1"/>
</dbReference>
<evidence type="ECO:0000259" key="7">
    <source>
        <dbReference type="PROSITE" id="PS50089"/>
    </source>
</evidence>
<dbReference type="Pfam" id="PF13639">
    <property type="entry name" value="zf-RING_2"/>
    <property type="match status" value="1"/>
</dbReference>
<feature type="region of interest" description="Disordered" evidence="6">
    <location>
        <begin position="453"/>
        <end position="472"/>
    </location>
</feature>
<comment type="caution">
    <text evidence="9">The sequence shown here is derived from an EMBL/GenBank/DDBJ whole genome shotgun (WGS) entry which is preliminary data.</text>
</comment>
<feature type="region of interest" description="Disordered" evidence="6">
    <location>
        <begin position="176"/>
        <end position="253"/>
    </location>
</feature>
<keyword evidence="5" id="KW-0175">Coiled coil</keyword>
<dbReference type="InterPro" id="IPR001841">
    <property type="entry name" value="Znf_RING"/>
</dbReference>
<dbReference type="SMART" id="SM00290">
    <property type="entry name" value="ZnF_UBP"/>
    <property type="match status" value="1"/>
</dbReference>
<dbReference type="SUPFAM" id="SSF57850">
    <property type="entry name" value="RING/U-box"/>
    <property type="match status" value="2"/>
</dbReference>
<dbReference type="InterPro" id="IPR013083">
    <property type="entry name" value="Znf_RING/FYVE/PHD"/>
</dbReference>
<dbReference type="PROSITE" id="PS50271">
    <property type="entry name" value="ZF_UBP"/>
    <property type="match status" value="1"/>
</dbReference>
<feature type="compositionally biased region" description="Pro residues" evidence="6">
    <location>
        <begin position="181"/>
        <end position="194"/>
    </location>
</feature>
<feature type="coiled-coil region" evidence="5">
    <location>
        <begin position="569"/>
        <end position="628"/>
    </location>
</feature>
<reference evidence="9 10" key="1">
    <citation type="submission" date="2023-09" db="EMBL/GenBank/DDBJ databases">
        <title>Pangenome analysis of Batrachochytrium dendrobatidis and related Chytrids.</title>
        <authorList>
            <person name="Yacoub M.N."/>
            <person name="Stajich J.E."/>
            <person name="James T.Y."/>
        </authorList>
    </citation>
    <scope>NUCLEOTIDE SEQUENCE [LARGE SCALE GENOMIC DNA]</scope>
    <source>
        <strain evidence="9 10">JEL0888</strain>
    </source>
</reference>
<dbReference type="Gene3D" id="3.30.40.10">
    <property type="entry name" value="Zinc/RING finger domain, C3HC4 (zinc finger)"/>
    <property type="match status" value="2"/>
</dbReference>
<dbReference type="Pfam" id="PF07576">
    <property type="entry name" value="BRAP2"/>
    <property type="match status" value="1"/>
</dbReference>
<keyword evidence="10" id="KW-1185">Reference proteome</keyword>
<organism evidence="9 10">
    <name type="scientific">Polyrhizophydium stewartii</name>
    <dbReference type="NCBI Taxonomy" id="2732419"/>
    <lineage>
        <taxon>Eukaryota</taxon>
        <taxon>Fungi</taxon>
        <taxon>Fungi incertae sedis</taxon>
        <taxon>Chytridiomycota</taxon>
        <taxon>Chytridiomycota incertae sedis</taxon>
        <taxon>Chytridiomycetes</taxon>
        <taxon>Rhizophydiales</taxon>
        <taxon>Rhizophydiales incertae sedis</taxon>
        <taxon>Polyrhizophydium</taxon>
    </lineage>
</organism>